<dbReference type="EMBL" id="BKCJ011385000">
    <property type="protein sequence ID" value="GFD28401.1"/>
    <property type="molecule type" value="Genomic_DNA"/>
</dbReference>
<evidence type="ECO:0000313" key="1">
    <source>
        <dbReference type="EMBL" id="GFD28401.1"/>
    </source>
</evidence>
<sequence>LVVLRALVVGHPAGHVGRVAQGLLLHVGQGVEVVPHAVLRHHAASGWKGHFQLPAHADGEVERAFDEAAHRGRVEEVLGVEKRPQHRHYLKIISNENGGQRLNNICFDLAINNVVHKPAVDGPHQKARRFGLREYQVDKVLIFIDPVGRDGGVAEGAAELLGGVVVAAGREVAGHGGGIVA</sequence>
<organism evidence="1">
    <name type="scientific">Tanacetum cinerariifolium</name>
    <name type="common">Dalmatian daisy</name>
    <name type="synonym">Chrysanthemum cinerariifolium</name>
    <dbReference type="NCBI Taxonomy" id="118510"/>
    <lineage>
        <taxon>Eukaryota</taxon>
        <taxon>Viridiplantae</taxon>
        <taxon>Streptophyta</taxon>
        <taxon>Embryophyta</taxon>
        <taxon>Tracheophyta</taxon>
        <taxon>Spermatophyta</taxon>
        <taxon>Magnoliopsida</taxon>
        <taxon>eudicotyledons</taxon>
        <taxon>Gunneridae</taxon>
        <taxon>Pentapetalae</taxon>
        <taxon>asterids</taxon>
        <taxon>campanulids</taxon>
        <taxon>Asterales</taxon>
        <taxon>Asteraceae</taxon>
        <taxon>Asteroideae</taxon>
        <taxon>Anthemideae</taxon>
        <taxon>Anthemidinae</taxon>
        <taxon>Tanacetum</taxon>
    </lineage>
</organism>
<name>A0A699V3E4_TANCI</name>
<feature type="non-terminal residue" evidence="1">
    <location>
        <position position="181"/>
    </location>
</feature>
<reference evidence="1" key="1">
    <citation type="journal article" date="2019" name="Sci. Rep.">
        <title>Draft genome of Tanacetum cinerariifolium, the natural source of mosquito coil.</title>
        <authorList>
            <person name="Yamashiro T."/>
            <person name="Shiraishi A."/>
            <person name="Satake H."/>
            <person name="Nakayama K."/>
        </authorList>
    </citation>
    <scope>NUCLEOTIDE SEQUENCE</scope>
</reference>
<gene>
    <name evidence="1" type="ORF">Tci_900370</name>
</gene>
<feature type="non-terminal residue" evidence="1">
    <location>
        <position position="1"/>
    </location>
</feature>
<comment type="caution">
    <text evidence="1">The sequence shown here is derived from an EMBL/GenBank/DDBJ whole genome shotgun (WGS) entry which is preliminary data.</text>
</comment>
<accession>A0A699V3E4</accession>
<dbReference type="AlphaFoldDB" id="A0A699V3E4"/>
<protein>
    <submittedName>
        <fullName evidence="1">Uncharacterized protein</fullName>
    </submittedName>
</protein>
<proteinExistence type="predicted"/>